<evidence type="ECO:0000313" key="2">
    <source>
        <dbReference type="Proteomes" id="UP000189703"/>
    </source>
</evidence>
<proteinExistence type="predicted"/>
<gene>
    <name evidence="3" type="primary">LOC104608804</name>
</gene>
<dbReference type="OrthoDB" id="691764at2759"/>
<evidence type="ECO:0000256" key="1">
    <source>
        <dbReference type="SAM" id="MobiDB-lite"/>
    </source>
</evidence>
<accession>A0A1U8AY10</accession>
<dbReference type="PANTHER" id="PTHR34197">
    <property type="entry name" value="OS04G0591300 PROTEIN"/>
    <property type="match status" value="1"/>
</dbReference>
<dbReference type="FunCoup" id="A0A1U8AY10">
    <property type="interactions" value="17"/>
</dbReference>
<name>A0A1U8AY10_NELNU</name>
<dbReference type="AlphaFoldDB" id="A0A1U8AY10"/>
<dbReference type="Proteomes" id="UP000189703">
    <property type="component" value="Unplaced"/>
</dbReference>
<feature type="compositionally biased region" description="Low complexity" evidence="1">
    <location>
        <begin position="160"/>
        <end position="171"/>
    </location>
</feature>
<dbReference type="RefSeq" id="XP_010273185.1">
    <property type="nucleotide sequence ID" value="XM_010274883.1"/>
</dbReference>
<keyword evidence="2" id="KW-1185">Reference proteome</keyword>
<feature type="region of interest" description="Disordered" evidence="1">
    <location>
        <begin position="100"/>
        <end position="214"/>
    </location>
</feature>
<dbReference type="OMA" id="FWKPAAR"/>
<dbReference type="GeneID" id="104608804"/>
<dbReference type="eggNOG" id="ENOG502S0S0">
    <property type="taxonomic scope" value="Eukaryota"/>
</dbReference>
<feature type="compositionally biased region" description="Low complexity" evidence="1">
    <location>
        <begin position="53"/>
        <end position="71"/>
    </location>
</feature>
<feature type="compositionally biased region" description="Polar residues" evidence="1">
    <location>
        <begin position="72"/>
        <end position="81"/>
    </location>
</feature>
<dbReference type="InParanoid" id="A0A1U8AY10"/>
<reference evidence="3" key="1">
    <citation type="submission" date="2025-08" db="UniProtKB">
        <authorList>
            <consortium name="RefSeq"/>
        </authorList>
    </citation>
    <scope>IDENTIFICATION</scope>
</reference>
<organism evidence="2 3">
    <name type="scientific">Nelumbo nucifera</name>
    <name type="common">Sacred lotus</name>
    <dbReference type="NCBI Taxonomy" id="4432"/>
    <lineage>
        <taxon>Eukaryota</taxon>
        <taxon>Viridiplantae</taxon>
        <taxon>Streptophyta</taxon>
        <taxon>Embryophyta</taxon>
        <taxon>Tracheophyta</taxon>
        <taxon>Spermatophyta</taxon>
        <taxon>Magnoliopsida</taxon>
        <taxon>Proteales</taxon>
        <taxon>Nelumbonaceae</taxon>
        <taxon>Nelumbo</taxon>
    </lineage>
</organism>
<evidence type="ECO:0000313" key="3">
    <source>
        <dbReference type="RefSeq" id="XP_010273185.1"/>
    </source>
</evidence>
<dbReference type="KEGG" id="nnu:104608804"/>
<protein>
    <submittedName>
        <fullName evidence="3">Uncharacterized protein LOC104608804</fullName>
    </submittedName>
</protein>
<feature type="region of interest" description="Disordered" evidence="1">
    <location>
        <begin position="50"/>
        <end position="81"/>
    </location>
</feature>
<dbReference type="PANTHER" id="PTHR34197:SF2">
    <property type="entry name" value="OS04G0591300 PROTEIN"/>
    <property type="match status" value="1"/>
</dbReference>
<feature type="compositionally biased region" description="Basic and acidic residues" evidence="1">
    <location>
        <begin position="140"/>
        <end position="155"/>
    </location>
</feature>
<sequence>MAPFIDDEEAWRCRKHPSKRPTTGVCPFCLRDRLITLCPECANVRPCACYPTSSSSSSSSSSLFSRSSSKSNTGIGATGRMSNLIDSECPFRRSRSTSLPFFRRRMDKKDDETGNPPPRHGSRTSLWSIIKAKRGKKSKKPEEVKEVKDEDEAKKKMTRSKSVPFPSYSSSGGNEKLKAKSWHFPSPMKVFRHQKTPKVAREGPPLSRVLSKSN</sequence>